<accession>A0A1B6I4D3</accession>
<feature type="region of interest" description="Disordered" evidence="1">
    <location>
        <begin position="155"/>
        <end position="176"/>
    </location>
</feature>
<dbReference type="GO" id="GO:0008061">
    <property type="term" value="F:chitin binding"/>
    <property type="evidence" value="ECO:0007669"/>
    <property type="project" value="InterPro"/>
</dbReference>
<dbReference type="PROSITE" id="PS50940">
    <property type="entry name" value="CHIT_BIND_II"/>
    <property type="match status" value="1"/>
</dbReference>
<feature type="chain" id="PRO_5008584875" description="Chitin-binding type-2 domain-containing protein" evidence="2">
    <location>
        <begin position="22"/>
        <end position="369"/>
    </location>
</feature>
<proteinExistence type="predicted"/>
<name>A0A1B6I4D3_9HEMI</name>
<dbReference type="InterPro" id="IPR002557">
    <property type="entry name" value="Chitin-bd_dom"/>
</dbReference>
<dbReference type="Pfam" id="PF01607">
    <property type="entry name" value="CBM_14"/>
    <property type="match status" value="1"/>
</dbReference>
<feature type="signal peptide" evidence="2">
    <location>
        <begin position="1"/>
        <end position="21"/>
    </location>
</feature>
<dbReference type="AlphaFoldDB" id="A0A1B6I4D3"/>
<evidence type="ECO:0000256" key="2">
    <source>
        <dbReference type="SAM" id="SignalP"/>
    </source>
</evidence>
<feature type="compositionally biased region" description="Basic residues" evidence="1">
    <location>
        <begin position="156"/>
        <end position="171"/>
    </location>
</feature>
<dbReference type="EMBL" id="GECU01025943">
    <property type="protein sequence ID" value="JAS81763.1"/>
    <property type="molecule type" value="Transcribed_RNA"/>
</dbReference>
<keyword evidence="2" id="KW-0732">Signal</keyword>
<dbReference type="GO" id="GO:0005576">
    <property type="term" value="C:extracellular region"/>
    <property type="evidence" value="ECO:0007669"/>
    <property type="project" value="InterPro"/>
</dbReference>
<feature type="compositionally biased region" description="Low complexity" evidence="1">
    <location>
        <begin position="323"/>
        <end position="337"/>
    </location>
</feature>
<protein>
    <recommendedName>
        <fullName evidence="3">Chitin-binding type-2 domain-containing protein</fullName>
    </recommendedName>
</protein>
<feature type="non-terminal residue" evidence="4">
    <location>
        <position position="369"/>
    </location>
</feature>
<sequence length="369" mass="40755">MIDVIILMLHIVVLFTKNVKGEEYTGNIMVSGRCQHGEYLQHESDCRKFYLCDHSLKYLMVCGTGTAWNPPLGNCTPEGTEINCKTKIFSTSIKIEPTDESRNIINMNKTGTTTTPEKPVSKEINKYIEERTEAASRKVQINNTTNTTAVNTMIKNQRRRRTVPKSMHNPKQKGGISITKGIKVPEYFTIGTVARVPRAAKERNAMDRGTNVRANEHDVENEDDQTKTDIKVQLKIHIPKKKRGKTKINVDISIGDLGRNCMACTNSHKNSKTKELPENTSHTVTLELPNKPTDGNVTPLLSKATESTISTVTGELFTDAGITSSPSSEHSSEGTTSYVTPTPVQSTEETGSTTTLNTEESTQVTNPAI</sequence>
<reference evidence="4" key="1">
    <citation type="submission" date="2015-11" db="EMBL/GenBank/DDBJ databases">
        <title>De novo transcriptome assembly of four potential Pierce s Disease insect vectors from Arizona vineyards.</title>
        <authorList>
            <person name="Tassone E.E."/>
        </authorList>
    </citation>
    <scope>NUCLEOTIDE SEQUENCE</scope>
</reference>
<gene>
    <name evidence="4" type="ORF">g.26294</name>
</gene>
<feature type="region of interest" description="Disordered" evidence="1">
    <location>
        <begin position="320"/>
        <end position="369"/>
    </location>
</feature>
<feature type="compositionally biased region" description="Low complexity" evidence="1">
    <location>
        <begin position="346"/>
        <end position="369"/>
    </location>
</feature>
<feature type="domain" description="Chitin-binding type-2" evidence="3">
    <location>
        <begin position="31"/>
        <end position="86"/>
    </location>
</feature>
<dbReference type="InterPro" id="IPR036508">
    <property type="entry name" value="Chitin-bd_dom_sf"/>
</dbReference>
<evidence type="ECO:0000313" key="4">
    <source>
        <dbReference type="EMBL" id="JAS81763.1"/>
    </source>
</evidence>
<dbReference type="Gene3D" id="2.170.140.10">
    <property type="entry name" value="Chitin binding domain"/>
    <property type="match status" value="1"/>
</dbReference>
<evidence type="ECO:0000259" key="3">
    <source>
        <dbReference type="PROSITE" id="PS50940"/>
    </source>
</evidence>
<evidence type="ECO:0000256" key="1">
    <source>
        <dbReference type="SAM" id="MobiDB-lite"/>
    </source>
</evidence>
<dbReference type="SMART" id="SM00494">
    <property type="entry name" value="ChtBD2"/>
    <property type="match status" value="1"/>
</dbReference>
<dbReference type="SUPFAM" id="SSF57625">
    <property type="entry name" value="Invertebrate chitin-binding proteins"/>
    <property type="match status" value="1"/>
</dbReference>
<organism evidence="4">
    <name type="scientific">Homalodisca liturata</name>
    <dbReference type="NCBI Taxonomy" id="320908"/>
    <lineage>
        <taxon>Eukaryota</taxon>
        <taxon>Metazoa</taxon>
        <taxon>Ecdysozoa</taxon>
        <taxon>Arthropoda</taxon>
        <taxon>Hexapoda</taxon>
        <taxon>Insecta</taxon>
        <taxon>Pterygota</taxon>
        <taxon>Neoptera</taxon>
        <taxon>Paraneoptera</taxon>
        <taxon>Hemiptera</taxon>
        <taxon>Auchenorrhyncha</taxon>
        <taxon>Membracoidea</taxon>
        <taxon>Cicadellidae</taxon>
        <taxon>Cicadellinae</taxon>
        <taxon>Proconiini</taxon>
        <taxon>Homalodisca</taxon>
    </lineage>
</organism>